<protein>
    <submittedName>
        <fullName evidence="3">Uncharacterized protein</fullName>
    </submittedName>
</protein>
<feature type="region of interest" description="Disordered" evidence="2">
    <location>
        <begin position="807"/>
        <end position="836"/>
    </location>
</feature>
<dbReference type="AlphaFoldDB" id="F0V2L1"/>
<accession>F0V2L1</accession>
<feature type="compositionally biased region" description="Low complexity" evidence="2">
    <location>
        <begin position="203"/>
        <end position="226"/>
    </location>
</feature>
<gene>
    <name evidence="3" type="ORF">MSUIS_07990</name>
</gene>
<dbReference type="OrthoDB" id="393869at2"/>
<dbReference type="InterPro" id="IPR022186">
    <property type="entry name" value="DUF3713"/>
</dbReference>
<dbReference type="Pfam" id="PF12506">
    <property type="entry name" value="DUF3713"/>
    <property type="match status" value="1"/>
</dbReference>
<organism evidence="3 4">
    <name type="scientific">Mycoplasma suis (strain KI_3806)</name>
    <dbReference type="NCBI Taxonomy" id="708248"/>
    <lineage>
        <taxon>Bacteria</taxon>
        <taxon>Bacillati</taxon>
        <taxon>Mycoplasmatota</taxon>
        <taxon>Mollicutes</taxon>
        <taxon>Mycoplasmataceae</taxon>
        <taxon>Mycoplasma</taxon>
    </lineage>
</organism>
<dbReference type="HOGENOM" id="CLU_276185_0_0_14"/>
<dbReference type="Proteomes" id="UP000008645">
    <property type="component" value="Chromosome"/>
</dbReference>
<feature type="region of interest" description="Disordered" evidence="2">
    <location>
        <begin position="192"/>
        <end position="228"/>
    </location>
</feature>
<dbReference type="EMBL" id="FQ790233">
    <property type="protein sequence ID" value="CBZ40892.1"/>
    <property type="molecule type" value="Genomic_DNA"/>
</dbReference>
<feature type="region of interest" description="Disordered" evidence="2">
    <location>
        <begin position="106"/>
        <end position="156"/>
    </location>
</feature>
<evidence type="ECO:0000256" key="2">
    <source>
        <dbReference type="SAM" id="MobiDB-lite"/>
    </source>
</evidence>
<feature type="compositionally biased region" description="Basic residues" evidence="2">
    <location>
        <begin position="145"/>
        <end position="154"/>
    </location>
</feature>
<sequence>MRLHKWRKEILFFILALTGAGSSSLVASNSRSKIGSIKFLRDQLGGDLADKFIYAVGADAHTDVNEEIKPNDLIKNLSFYSSSIPLLVEGFAIQTAKQLLEGLLPEDSNSQTQPQPSSSGSGNTSKEELKVAKEKAEKEIQEVKKQRRSKRHLKQEKVKDDVKYLDALKEFLLSKIDEHHISEIREQLKGAKYEDDDPDPFADNQNSNDQQQQQSQQQTQSQTSQTINGEKKLPKLLNFFLTRWKQEFKAGFYVHEIFPYSEIFDENTKQAYTKKYHNSNIPVKPNYFFPDYSKKEENDFRQLIEEWQRGRSKDYWLTWKTEKYDEQYLSKTKLLWMSGNNDSHKNIALKLLSSDPKNPAQNQQNQDSNIGGIINKLWNLNPLSKLWNYGNGHKCHFLGEEQKKKGSSHEMVRTFRTLRFYETVTPMNLFCLKQEDVEHPEFLLYKPEEKEFKEEKSISKKILFYRNNQGFNVIYPLSQAIVDSDQEGKQLQKSNLISEFKKFVEENFSYLLLKYRLHLFKTNKGQQKKENGKCCCDEIIKNLLILIKIGKKLSDWNEIWKAYDIRRLNNDFLKTGLEHNYFDKLGTVSPNPPDFFSERIKKDISKLSKLKKPIDDYAKQIVEFFKDLQANKNTNGDQSKKYWSFNQSSQTIVKVSQEQNGHNHNHDQDNKRCMKKLLADFLLEKIHEEKLIKRLLSLAISFKSSMDWAKDLKENNSNGSSNGLQQVQAKSFNRQAQLKEIKNLVNEKFQNYFKNFFYQNGTPPPSSETQEGTPHIVKEINNFIDQELIISDLSDISDTTIFNLLKTDSDNSSSSSSRQKRSTSNSQTSQPQQNKNPLENIENFLTLINLTKTVQGKDRLNEKLRVLITTLYLMENSFERYREWIRSIIQREGFGVYAFTLSWNKYCDIKRTLNPMNKVSSETFWTPYKNTGDKEWDPKNFDARQCIDTMDRYSTTSVKKRLSTDSIISIAIDFAVNLWSQFTGEKKDITKEDLMGFKGIMSREMLNKIPKDIYSKVSEFLHSEGYINWKEIKDQIDLLKTNREFKDYIDKLTRIDSKIGEAFKLSDYKQLREEVEAAKEVEVLDFVSLKQKKDLLNKFIDENIFGKKDLSLDSLNSDKLIEISVTHSPKDQKRFQGLLRDPNSKDGVESYTISSSDLEDWMTSSSYLIQVTTEDLKSDDAFYDFAEKYLTPQMILQDIVKQARIQSLQSRAINHFLSRGTWANDQKVSTLRSSDYYLKNQFTTIIL</sequence>
<feature type="compositionally biased region" description="Low complexity" evidence="2">
    <location>
        <begin position="810"/>
        <end position="834"/>
    </location>
</feature>
<evidence type="ECO:0000256" key="1">
    <source>
        <dbReference type="ARBA" id="ARBA00010828"/>
    </source>
</evidence>
<name>F0V2L1_MYCS3</name>
<reference evidence="3 4" key="1">
    <citation type="journal article" date="2011" name="J. Bacteriol.">
        <title>Complete genome sequence of the hemotrophic Mycoplasma suis strain KI3806.</title>
        <authorList>
            <person name="Oehlerking J."/>
            <person name="Kube M."/>
            <person name="Felder K.M."/>
            <person name="Matter D."/>
            <person name="Wittenbrink M.M."/>
            <person name="Schwarzenbach S."/>
            <person name="Kramer M.M."/>
            <person name="Hoelzle K."/>
            <person name="Hoelzle L.E."/>
        </authorList>
    </citation>
    <scope>NUCLEOTIDE SEQUENCE [LARGE SCALE GENOMIC DNA]</scope>
    <source>
        <strain evidence="4">KI_3806</strain>
    </source>
</reference>
<proteinExistence type="inferred from homology"/>
<feature type="compositionally biased region" description="Low complexity" evidence="2">
    <location>
        <begin position="108"/>
        <end position="124"/>
    </location>
</feature>
<feature type="compositionally biased region" description="Basic and acidic residues" evidence="2">
    <location>
        <begin position="125"/>
        <end position="144"/>
    </location>
</feature>
<dbReference type="KEGG" id="msk:MSUIS_07990"/>
<evidence type="ECO:0000313" key="3">
    <source>
        <dbReference type="EMBL" id="CBZ40892.1"/>
    </source>
</evidence>
<comment type="similarity">
    <text evidence="1">Belongs to the MG307/MG309/MG338 family.</text>
</comment>
<evidence type="ECO:0000313" key="4">
    <source>
        <dbReference type="Proteomes" id="UP000008645"/>
    </source>
</evidence>